<dbReference type="CDD" id="cd07812">
    <property type="entry name" value="SRPBCC"/>
    <property type="match status" value="1"/>
</dbReference>
<evidence type="ECO:0000256" key="1">
    <source>
        <dbReference type="SAM" id="MobiDB-lite"/>
    </source>
</evidence>
<name>A0A4U3M6L1_9ACTN</name>
<dbReference type="EMBL" id="SZPZ01000001">
    <property type="protein sequence ID" value="TKK83076.1"/>
    <property type="molecule type" value="Genomic_DNA"/>
</dbReference>
<dbReference type="InterPro" id="IPR023393">
    <property type="entry name" value="START-like_dom_sf"/>
</dbReference>
<keyword evidence="3" id="KW-1185">Reference proteome</keyword>
<protein>
    <submittedName>
        <fullName evidence="2">SRPBCC family protein</fullName>
    </submittedName>
</protein>
<evidence type="ECO:0000313" key="3">
    <source>
        <dbReference type="Proteomes" id="UP000305836"/>
    </source>
</evidence>
<feature type="region of interest" description="Disordered" evidence="1">
    <location>
        <begin position="28"/>
        <end position="54"/>
    </location>
</feature>
<dbReference type="InterPro" id="IPR019587">
    <property type="entry name" value="Polyketide_cyclase/dehydratase"/>
</dbReference>
<evidence type="ECO:0000313" key="2">
    <source>
        <dbReference type="EMBL" id="TKK83076.1"/>
    </source>
</evidence>
<comment type="caution">
    <text evidence="2">The sequence shown here is derived from an EMBL/GenBank/DDBJ whole genome shotgun (WGS) entry which is preliminary data.</text>
</comment>
<accession>A0A4U3M6L1</accession>
<feature type="compositionally biased region" description="Pro residues" evidence="1">
    <location>
        <begin position="100"/>
        <end position="109"/>
    </location>
</feature>
<dbReference type="Gene3D" id="3.30.530.20">
    <property type="match status" value="1"/>
</dbReference>
<dbReference type="SUPFAM" id="SSF55961">
    <property type="entry name" value="Bet v1-like"/>
    <property type="match status" value="1"/>
</dbReference>
<gene>
    <name evidence="2" type="ORF">FDA38_10180</name>
</gene>
<dbReference type="OrthoDB" id="4618973at2"/>
<reference evidence="2 3" key="1">
    <citation type="submission" date="2019-04" db="EMBL/GenBank/DDBJ databases">
        <title>Kribbella sp. NEAU-THZ 27 nov., a novel actinomycete isolated from soil.</title>
        <authorList>
            <person name="Duan L."/>
        </authorList>
    </citation>
    <scope>NUCLEOTIDE SEQUENCE [LARGE SCALE GENOMIC DNA]</scope>
    <source>
        <strain evidence="3">NEAU-THZ27</strain>
    </source>
</reference>
<proteinExistence type="predicted"/>
<dbReference type="Pfam" id="PF10604">
    <property type="entry name" value="Polyketide_cyc2"/>
    <property type="match status" value="1"/>
</dbReference>
<organism evidence="2 3">
    <name type="scientific">Kribbella jiaozuonensis</name>
    <dbReference type="NCBI Taxonomy" id="2575441"/>
    <lineage>
        <taxon>Bacteria</taxon>
        <taxon>Bacillati</taxon>
        <taxon>Actinomycetota</taxon>
        <taxon>Actinomycetes</taxon>
        <taxon>Propionibacteriales</taxon>
        <taxon>Kribbellaceae</taxon>
        <taxon>Kribbella</taxon>
    </lineage>
</organism>
<dbReference type="AlphaFoldDB" id="A0A4U3M6L1"/>
<feature type="compositionally biased region" description="Low complexity" evidence="1">
    <location>
        <begin position="110"/>
        <end position="122"/>
    </location>
</feature>
<feature type="region of interest" description="Disordered" evidence="1">
    <location>
        <begin position="92"/>
        <end position="122"/>
    </location>
</feature>
<sequence length="234" mass="25367">MATMIAGRLRVTEFLQGLGSAMVELGARGAPSMPSRPPRCHPRTGRMPTARENPMPDLTESISVAASPDTLYSLVSDLPRMREWSPECTRVTWSHHSGPTAPPTAPPTEPAAASTGPAAPIPSSGPLVGARFIGHNRAGAVRWFTFGRVVAAEPGRRFAFSIHFGPIPISLWDYEFTPTATGCEVTESWTDHRPRVLRALFRPIFGNRTPRNADGIHTTLTRLKSTAEPAARPE</sequence>
<dbReference type="Proteomes" id="UP000305836">
    <property type="component" value="Unassembled WGS sequence"/>
</dbReference>